<accession>A0ABX2D6P0</accession>
<organism evidence="3 4">
    <name type="scientific">Microcoleus asticus IPMA8</name>
    <dbReference type="NCBI Taxonomy" id="2563858"/>
    <lineage>
        <taxon>Bacteria</taxon>
        <taxon>Bacillati</taxon>
        <taxon>Cyanobacteriota</taxon>
        <taxon>Cyanophyceae</taxon>
        <taxon>Oscillatoriophycideae</taxon>
        <taxon>Oscillatoriales</taxon>
        <taxon>Microcoleaceae</taxon>
        <taxon>Microcoleus</taxon>
        <taxon>Microcoleus asticus</taxon>
    </lineage>
</organism>
<reference evidence="3 4" key="1">
    <citation type="journal article" date="2020" name="Sci. Rep.">
        <title>A novel cyanobacterial geosmin producer, revising GeoA distribution and dispersion patterns in Bacteria.</title>
        <authorList>
            <person name="Churro C."/>
            <person name="Semedo-Aguiar A.P."/>
            <person name="Silva A.D."/>
            <person name="Pereira-Leal J.B."/>
            <person name="Leite R.B."/>
        </authorList>
    </citation>
    <scope>NUCLEOTIDE SEQUENCE [LARGE SCALE GENOMIC DNA]</scope>
    <source>
        <strain evidence="3 4">IPMA8</strain>
    </source>
</reference>
<keyword evidence="4" id="KW-1185">Reference proteome</keyword>
<feature type="domain" description="AMIN" evidence="2">
    <location>
        <begin position="58"/>
        <end position="150"/>
    </location>
</feature>
<evidence type="ECO:0000313" key="4">
    <source>
        <dbReference type="Proteomes" id="UP000702425"/>
    </source>
</evidence>
<dbReference type="Gene3D" id="2.60.40.3500">
    <property type="match status" value="1"/>
</dbReference>
<dbReference type="InterPro" id="IPR021731">
    <property type="entry name" value="AMIN_dom"/>
</dbReference>
<proteinExistence type="predicted"/>
<feature type="compositionally biased region" description="Polar residues" evidence="1">
    <location>
        <begin position="201"/>
        <end position="211"/>
    </location>
</feature>
<dbReference type="Pfam" id="PF11741">
    <property type="entry name" value="AMIN"/>
    <property type="match status" value="1"/>
</dbReference>
<feature type="region of interest" description="Disordered" evidence="1">
    <location>
        <begin position="164"/>
        <end position="222"/>
    </location>
</feature>
<comment type="caution">
    <text evidence="3">The sequence shown here is derived from an EMBL/GenBank/DDBJ whole genome shotgun (WGS) entry which is preliminary data.</text>
</comment>
<dbReference type="RefSeq" id="WP_172192896.1">
    <property type="nucleotide sequence ID" value="NZ_CAWPPK010000109.1"/>
</dbReference>
<dbReference type="EMBL" id="SRRZ01000197">
    <property type="protein sequence ID" value="NQE38274.1"/>
    <property type="molecule type" value="Genomic_DNA"/>
</dbReference>
<name>A0ABX2D6P0_9CYAN</name>
<protein>
    <recommendedName>
        <fullName evidence="2">AMIN domain-containing protein</fullName>
    </recommendedName>
</protein>
<evidence type="ECO:0000256" key="1">
    <source>
        <dbReference type="SAM" id="MobiDB-lite"/>
    </source>
</evidence>
<gene>
    <name evidence="3" type="ORF">E5S67_06059</name>
</gene>
<sequence>MPYKKLLTRFGEDLQKLAVNSLGRGLFAIESLSLSLAIVAAVAAVPAAQQPANASTVTSWQFDPATNQLEITLPEGTTPTYSLLNPNQIAVDLPNTEIGIDATQLYPQGTVRSVAVSQLQPGTARILVNLAPGVGFSAGKVQFQRSGVENRWVLRPSIEPTPIVETSETQPQPAIQVPQNQPPTDSNSNGAPKVDRPDPPTSLNLATNSSQPPTPNDQIRPLRVPLVNVRLDRGSGVQGTAVPSLAPQITAADAPQQRTLTFGEPLPRGRSNAVSQAAAGANILLPAGTELSLLYPGAEALRLARAKPSREEVLLLQGGILDSRGNTIVPANTPVIGRFETTNLGSRFVVEAISLNGRNIPLFARSEPVGGRRQQPSDRSLLRNTGIGGLALFLLSGFSGIGLLAGAAGGVATTYVAAPQPATIQPGQILQVQLTEDFPQFGF</sequence>
<dbReference type="Proteomes" id="UP000702425">
    <property type="component" value="Unassembled WGS sequence"/>
</dbReference>
<evidence type="ECO:0000259" key="2">
    <source>
        <dbReference type="Pfam" id="PF11741"/>
    </source>
</evidence>
<feature type="compositionally biased region" description="Polar residues" evidence="1">
    <location>
        <begin position="164"/>
        <end position="190"/>
    </location>
</feature>
<evidence type="ECO:0000313" key="3">
    <source>
        <dbReference type="EMBL" id="NQE38274.1"/>
    </source>
</evidence>